<dbReference type="SUPFAM" id="SSF49401">
    <property type="entry name" value="Bacterial adhesins"/>
    <property type="match status" value="1"/>
</dbReference>
<dbReference type="PANTHER" id="PTHR33420:SF12">
    <property type="entry name" value="FIMBRIN-LIKE PROTEIN FIMI-RELATED"/>
    <property type="match status" value="1"/>
</dbReference>
<dbReference type="EMBL" id="CALSBS010000001">
    <property type="protein sequence ID" value="CAH6635217.1"/>
    <property type="molecule type" value="Genomic_DNA"/>
</dbReference>
<accession>A0ABM9F379</accession>
<dbReference type="InterPro" id="IPR008966">
    <property type="entry name" value="Adhesion_dom_sf"/>
</dbReference>
<keyword evidence="8" id="KW-1185">Reference proteome</keyword>
<dbReference type="InterPro" id="IPR050263">
    <property type="entry name" value="Bact_Fimbrial_Adh_Pro"/>
</dbReference>
<comment type="similarity">
    <text evidence="2">Belongs to the fimbrial protein family.</text>
</comment>
<evidence type="ECO:0000256" key="1">
    <source>
        <dbReference type="ARBA" id="ARBA00004561"/>
    </source>
</evidence>
<evidence type="ECO:0000256" key="2">
    <source>
        <dbReference type="ARBA" id="ARBA00006671"/>
    </source>
</evidence>
<dbReference type="PANTHER" id="PTHR33420">
    <property type="entry name" value="FIMBRIAL SUBUNIT ELFA-RELATED"/>
    <property type="match status" value="1"/>
</dbReference>
<name>A0ABM9F379_9ENTR</name>
<reference evidence="7" key="1">
    <citation type="submission" date="2022-05" db="EMBL/GenBank/DDBJ databases">
        <authorList>
            <person name="Blom J."/>
        </authorList>
    </citation>
    <scope>NUCLEOTIDE SEQUENCE</scope>
    <source>
        <strain evidence="7">Type strain: CPO20170097</strain>
    </source>
</reference>
<keyword evidence="3 5" id="KW-0732">Signal</keyword>
<dbReference type="Proteomes" id="UP001152651">
    <property type="component" value="Unassembled WGS sequence"/>
</dbReference>
<organism evidence="7 8">
    <name type="scientific">Pseudocitrobacter vendiensis</name>
    <dbReference type="NCBI Taxonomy" id="2488306"/>
    <lineage>
        <taxon>Bacteria</taxon>
        <taxon>Pseudomonadati</taxon>
        <taxon>Pseudomonadota</taxon>
        <taxon>Gammaproteobacteria</taxon>
        <taxon>Enterobacterales</taxon>
        <taxon>Enterobacteriaceae</taxon>
        <taxon>Pseudocitrobacter</taxon>
    </lineage>
</organism>
<gene>
    <name evidence="7" type="ORF">FBBNIHIM_00055</name>
</gene>
<feature type="domain" description="Fimbrial-type adhesion" evidence="6">
    <location>
        <begin position="30"/>
        <end position="179"/>
    </location>
</feature>
<evidence type="ECO:0000256" key="4">
    <source>
        <dbReference type="ARBA" id="ARBA00023263"/>
    </source>
</evidence>
<dbReference type="GeneID" id="99807830"/>
<sequence>MRGIVFLLATLMLSLPALAHRVVIEGGKVQMRGELVNSACAVATESQNMRIEMGQYRTNAFTGPGSFATTQVPFTLRLVDCRKDVSQTVGIAFQGLTPTEDPLVFMTTSRVDGRQPNSGVGLALFDNSQRHIIPNAQPVSYFPINDDELIFHFSARYRAISGQVMPGAIQSDVWFTLLYP</sequence>
<protein>
    <submittedName>
        <fullName evidence="7">P pilus assembly protein, pilin FimA</fullName>
    </submittedName>
</protein>
<evidence type="ECO:0000313" key="8">
    <source>
        <dbReference type="Proteomes" id="UP001152651"/>
    </source>
</evidence>
<dbReference type="Gene3D" id="2.60.40.1090">
    <property type="entry name" value="Fimbrial-type adhesion domain"/>
    <property type="match status" value="1"/>
</dbReference>
<comment type="caution">
    <text evidence="7">The sequence shown here is derived from an EMBL/GenBank/DDBJ whole genome shotgun (WGS) entry which is preliminary data.</text>
</comment>
<proteinExistence type="inferred from homology"/>
<evidence type="ECO:0000259" key="6">
    <source>
        <dbReference type="Pfam" id="PF00419"/>
    </source>
</evidence>
<evidence type="ECO:0000256" key="5">
    <source>
        <dbReference type="SAM" id="SignalP"/>
    </source>
</evidence>
<evidence type="ECO:0000256" key="3">
    <source>
        <dbReference type="ARBA" id="ARBA00022729"/>
    </source>
</evidence>
<dbReference type="RefSeq" id="WP_113858834.1">
    <property type="nucleotide sequence ID" value="NZ_CALSBS010000001.1"/>
</dbReference>
<feature type="signal peptide" evidence="5">
    <location>
        <begin position="1"/>
        <end position="19"/>
    </location>
</feature>
<dbReference type="NCBIfam" id="NF011747">
    <property type="entry name" value="PRK15200.1"/>
    <property type="match status" value="1"/>
</dbReference>
<dbReference type="InterPro" id="IPR000259">
    <property type="entry name" value="Adhesion_dom_fimbrial"/>
</dbReference>
<evidence type="ECO:0000313" key="7">
    <source>
        <dbReference type="EMBL" id="CAH6635217.1"/>
    </source>
</evidence>
<keyword evidence="4" id="KW-0281">Fimbrium</keyword>
<comment type="subcellular location">
    <subcellularLocation>
        <location evidence="1">Fimbrium</location>
    </subcellularLocation>
</comment>
<dbReference type="InterPro" id="IPR036937">
    <property type="entry name" value="Adhesion_dom_fimbrial_sf"/>
</dbReference>
<feature type="chain" id="PRO_5047160713" evidence="5">
    <location>
        <begin position="20"/>
        <end position="180"/>
    </location>
</feature>
<dbReference type="Pfam" id="PF00419">
    <property type="entry name" value="Fimbrial"/>
    <property type="match status" value="1"/>
</dbReference>